<dbReference type="InterPro" id="IPR003660">
    <property type="entry name" value="HAMP_dom"/>
</dbReference>
<dbReference type="FunFam" id="1.10.287.950:FF:000001">
    <property type="entry name" value="Methyl-accepting chemotaxis sensory transducer"/>
    <property type="match status" value="1"/>
</dbReference>
<evidence type="ECO:0000256" key="1">
    <source>
        <dbReference type="ARBA" id="ARBA00004370"/>
    </source>
</evidence>
<organism evidence="9 10">
    <name type="scientific">Brachyspira hampsonii 30446</name>
    <dbReference type="NCBI Taxonomy" id="1289135"/>
    <lineage>
        <taxon>Bacteria</taxon>
        <taxon>Pseudomonadati</taxon>
        <taxon>Spirochaetota</taxon>
        <taxon>Spirochaetia</taxon>
        <taxon>Brachyspirales</taxon>
        <taxon>Brachyspiraceae</taxon>
        <taxon>Brachyspira</taxon>
    </lineage>
</organism>
<dbReference type="AlphaFoldDB" id="A0A2U4EY43"/>
<keyword evidence="6" id="KW-0812">Transmembrane</keyword>
<comment type="similarity">
    <text evidence="3">Belongs to the methyl-accepting chemotaxis (MCP) protein family.</text>
</comment>
<dbReference type="InterPro" id="IPR004090">
    <property type="entry name" value="Chemotax_Me-accpt_rcpt"/>
</dbReference>
<feature type="domain" description="HAMP" evidence="8">
    <location>
        <begin position="312"/>
        <end position="365"/>
    </location>
</feature>
<dbReference type="GeneID" id="66486658"/>
<dbReference type="Gene3D" id="1.10.287.950">
    <property type="entry name" value="Methyl-accepting chemotaxis protein"/>
    <property type="match status" value="1"/>
</dbReference>
<evidence type="ECO:0000313" key="9">
    <source>
        <dbReference type="EMBL" id="EKV58298.1"/>
    </source>
</evidence>
<reference evidence="9 10" key="1">
    <citation type="submission" date="2012-07" db="EMBL/GenBank/DDBJ databases">
        <title>Genome sequence of Brachyspira sp. 30446, isolated from a pig with mucohaemorrhagic colitis.</title>
        <authorList>
            <person name="Rubin J.E."/>
            <person name="Fernando C."/>
            <person name="Harding J.C.S."/>
            <person name="Hill J.E."/>
        </authorList>
    </citation>
    <scope>NUCLEOTIDE SEQUENCE [LARGE SCALE GENOMIC DNA]</scope>
    <source>
        <strain evidence="9 10">30446</strain>
    </source>
</reference>
<evidence type="ECO:0000256" key="5">
    <source>
        <dbReference type="SAM" id="Coils"/>
    </source>
</evidence>
<keyword evidence="6" id="KW-1133">Transmembrane helix</keyword>
<evidence type="ECO:0000256" key="2">
    <source>
        <dbReference type="ARBA" id="ARBA00022500"/>
    </source>
</evidence>
<dbReference type="RefSeq" id="WP_008721346.1">
    <property type="nucleotide sequence ID" value="NZ_JH994110.1"/>
</dbReference>
<dbReference type="CDD" id="cd18773">
    <property type="entry name" value="PDC1_HK_sensor"/>
    <property type="match status" value="1"/>
</dbReference>
<dbReference type="InterPro" id="IPR051310">
    <property type="entry name" value="MCP_chemotaxis"/>
</dbReference>
<evidence type="ECO:0000259" key="7">
    <source>
        <dbReference type="PROSITE" id="PS50111"/>
    </source>
</evidence>
<dbReference type="Gene3D" id="3.30.450.20">
    <property type="entry name" value="PAS domain"/>
    <property type="match status" value="1"/>
</dbReference>
<dbReference type="STRING" id="1289135.A966_00900"/>
<protein>
    <submittedName>
        <fullName evidence="9">Methyl-accepting chemotaxis sensory transducer</fullName>
    </submittedName>
</protein>
<dbReference type="PANTHER" id="PTHR43531:SF11">
    <property type="entry name" value="METHYL-ACCEPTING CHEMOTAXIS PROTEIN 3"/>
    <property type="match status" value="1"/>
</dbReference>
<dbReference type="OrthoDB" id="354666at2"/>
<dbReference type="PROSITE" id="PS50885">
    <property type="entry name" value="HAMP"/>
    <property type="match status" value="1"/>
</dbReference>
<keyword evidence="4" id="KW-0807">Transducer</keyword>
<evidence type="ECO:0000256" key="3">
    <source>
        <dbReference type="ARBA" id="ARBA00029447"/>
    </source>
</evidence>
<dbReference type="PRINTS" id="PR00260">
    <property type="entry name" value="CHEMTRNSDUCR"/>
</dbReference>
<dbReference type="Pfam" id="PF00015">
    <property type="entry name" value="MCPsignal"/>
    <property type="match status" value="1"/>
</dbReference>
<comment type="subcellular location">
    <subcellularLocation>
        <location evidence="1">Membrane</location>
    </subcellularLocation>
</comment>
<evidence type="ECO:0000256" key="6">
    <source>
        <dbReference type="SAM" id="Phobius"/>
    </source>
</evidence>
<dbReference type="GO" id="GO:0004888">
    <property type="term" value="F:transmembrane signaling receptor activity"/>
    <property type="evidence" value="ECO:0007669"/>
    <property type="project" value="InterPro"/>
</dbReference>
<name>A0A2U4EY43_9SPIR</name>
<dbReference type="SUPFAM" id="SSF58104">
    <property type="entry name" value="Methyl-accepting chemotaxis protein (MCP) signaling domain"/>
    <property type="match status" value="1"/>
</dbReference>
<accession>A0A2U4EY43</accession>
<dbReference type="SMART" id="SM00283">
    <property type="entry name" value="MA"/>
    <property type="match status" value="1"/>
</dbReference>
<keyword evidence="2" id="KW-0145">Chemotaxis</keyword>
<dbReference type="GO" id="GO:0006935">
    <property type="term" value="P:chemotaxis"/>
    <property type="evidence" value="ECO:0007669"/>
    <property type="project" value="UniProtKB-KW"/>
</dbReference>
<feature type="coiled-coil region" evidence="5">
    <location>
        <begin position="353"/>
        <end position="380"/>
    </location>
</feature>
<dbReference type="CDD" id="cd11386">
    <property type="entry name" value="MCP_signal"/>
    <property type="match status" value="1"/>
</dbReference>
<dbReference type="PANTHER" id="PTHR43531">
    <property type="entry name" value="PROTEIN ICFG"/>
    <property type="match status" value="1"/>
</dbReference>
<comment type="caution">
    <text evidence="9">The sequence shown here is derived from an EMBL/GenBank/DDBJ whole genome shotgun (WGS) entry which is preliminary data.</text>
</comment>
<feature type="transmembrane region" description="Helical" evidence="6">
    <location>
        <begin position="288"/>
        <end position="311"/>
    </location>
</feature>
<dbReference type="InterPro" id="IPR004089">
    <property type="entry name" value="MCPsignal_dom"/>
</dbReference>
<dbReference type="Proteomes" id="UP000011663">
    <property type="component" value="Unassembled WGS sequence"/>
</dbReference>
<gene>
    <name evidence="9" type="ORF">A966_00900</name>
</gene>
<sequence length="615" mass="67956">MKKKFNSLNVQIPIVVNTFIAVLLIVSISTLVQMSKKAIDKASYDGFATTIKGYATFFDSLVENQLILSDTYSSFTFVINYMQNRDTEGEANMLTVLKLMSAKNPYVKSLALVEKDGTILNNSNGDNTDVGKNVNQLYQDLWRKYDAVKKPTLSDSIYKTTDGKWITAIISPITSRTDNTYLGALLVVLDWQKVIDEVSSTAGEVLTHWIRLWVFNKDTLLVMHNVPSEVGKLAPAEVKTIVNNTEGKLEFQNDGMTKVCLYTSIKNQPWHVAFSMPLSFIEQQSSKILKIGIMIGVIGIILSSIIGFLYIKNIMSPLKVLVEEAKEMSKGKFILRQFKFNKYNEIGDIAYSFKDMRNALSKIINEVNETSEKINNAALNLTNGSDDLSARTEAQASSLEETASAIEQMASTIKSSASHSVEGNDMMIASKKAVENGAGVISETTRNIEEVYESSEKIKSITKTIEDIAFQTNILALNASVEAARAGDQGRGFAVVASEVRNLAQNSQSSAKDITLLIENIYEKINKSAETARESQSIFNDIQSKIDGTAKIMQEISTTAVEQQTGVDQVNVAVSKIDGITQQNAALVDETANYAKELLEQSENLKSIMTFFKMD</sequence>
<evidence type="ECO:0000259" key="8">
    <source>
        <dbReference type="PROSITE" id="PS50885"/>
    </source>
</evidence>
<evidence type="ECO:0000313" key="10">
    <source>
        <dbReference type="Proteomes" id="UP000011663"/>
    </source>
</evidence>
<keyword evidence="6" id="KW-0472">Membrane</keyword>
<dbReference type="PROSITE" id="PS50111">
    <property type="entry name" value="CHEMOTAXIS_TRANSDUC_2"/>
    <property type="match status" value="1"/>
</dbReference>
<dbReference type="GO" id="GO:0007165">
    <property type="term" value="P:signal transduction"/>
    <property type="evidence" value="ECO:0007669"/>
    <property type="project" value="UniProtKB-KW"/>
</dbReference>
<evidence type="ECO:0000256" key="4">
    <source>
        <dbReference type="PROSITE-ProRule" id="PRU00284"/>
    </source>
</evidence>
<proteinExistence type="inferred from homology"/>
<keyword evidence="5" id="KW-0175">Coiled coil</keyword>
<dbReference type="GO" id="GO:0005886">
    <property type="term" value="C:plasma membrane"/>
    <property type="evidence" value="ECO:0007669"/>
    <property type="project" value="TreeGrafter"/>
</dbReference>
<feature type="domain" description="Methyl-accepting transducer" evidence="7">
    <location>
        <begin position="370"/>
        <end position="599"/>
    </location>
</feature>
<dbReference type="EMBL" id="ALNZ01000006">
    <property type="protein sequence ID" value="EKV58298.1"/>
    <property type="molecule type" value="Genomic_DNA"/>
</dbReference>
<feature type="transmembrane region" description="Helical" evidence="6">
    <location>
        <begin position="12"/>
        <end position="32"/>
    </location>
</feature>